<evidence type="ECO:0000313" key="2">
    <source>
        <dbReference type="Proteomes" id="UP000593577"/>
    </source>
</evidence>
<dbReference type="EMBL" id="JABFAA010263694">
    <property type="protein sequence ID" value="MBA0701427.1"/>
    <property type="molecule type" value="Genomic_DNA"/>
</dbReference>
<name>A0A7J8YPF8_GOSAI</name>
<sequence length="27" mass="3226">MSHWKTRSIHKCSTLTNMEKCWDMDVG</sequence>
<dbReference type="Proteomes" id="UP000593577">
    <property type="component" value="Unassembled WGS sequence"/>
</dbReference>
<protein>
    <submittedName>
        <fullName evidence="1">Uncharacterized protein</fullName>
    </submittedName>
</protein>
<accession>A0A7J8YPF8</accession>
<evidence type="ECO:0000313" key="1">
    <source>
        <dbReference type="EMBL" id="MBA0701427.1"/>
    </source>
</evidence>
<organism evidence="1 2">
    <name type="scientific">Gossypium aridum</name>
    <name type="common">American cotton</name>
    <name type="synonym">Erioxylum aridum</name>
    <dbReference type="NCBI Taxonomy" id="34290"/>
    <lineage>
        <taxon>Eukaryota</taxon>
        <taxon>Viridiplantae</taxon>
        <taxon>Streptophyta</taxon>
        <taxon>Embryophyta</taxon>
        <taxon>Tracheophyta</taxon>
        <taxon>Spermatophyta</taxon>
        <taxon>Magnoliopsida</taxon>
        <taxon>eudicotyledons</taxon>
        <taxon>Gunneridae</taxon>
        <taxon>Pentapetalae</taxon>
        <taxon>rosids</taxon>
        <taxon>malvids</taxon>
        <taxon>Malvales</taxon>
        <taxon>Malvaceae</taxon>
        <taxon>Malvoideae</taxon>
        <taxon>Gossypium</taxon>
    </lineage>
</organism>
<keyword evidence="2" id="KW-1185">Reference proteome</keyword>
<dbReference type="AlphaFoldDB" id="A0A7J8YPF8"/>
<comment type="caution">
    <text evidence="1">The sequence shown here is derived from an EMBL/GenBank/DDBJ whole genome shotgun (WGS) entry which is preliminary data.</text>
</comment>
<proteinExistence type="predicted"/>
<reference evidence="1 2" key="1">
    <citation type="journal article" date="2019" name="Genome Biol. Evol.">
        <title>Insights into the evolution of the New World diploid cottons (Gossypium, subgenus Houzingenia) based on genome sequencing.</title>
        <authorList>
            <person name="Grover C.E."/>
            <person name="Arick M.A. 2nd"/>
            <person name="Thrash A."/>
            <person name="Conover J.L."/>
            <person name="Sanders W.S."/>
            <person name="Peterson D.G."/>
            <person name="Frelichowski J.E."/>
            <person name="Scheffler J.A."/>
            <person name="Scheffler B.E."/>
            <person name="Wendel J.F."/>
        </authorList>
    </citation>
    <scope>NUCLEOTIDE SEQUENCE [LARGE SCALE GENOMIC DNA]</scope>
    <source>
        <strain evidence="1">185</strain>
        <tissue evidence="1">Leaf</tissue>
    </source>
</reference>
<gene>
    <name evidence="1" type="ORF">Goari_022520</name>
</gene>